<organism evidence="1 2">
    <name type="scientific">Parahalioglobus pacificus</name>
    <dbReference type="NCBI Taxonomy" id="930806"/>
    <lineage>
        <taxon>Bacteria</taxon>
        <taxon>Pseudomonadati</taxon>
        <taxon>Pseudomonadota</taxon>
        <taxon>Gammaproteobacteria</taxon>
        <taxon>Cellvibrionales</taxon>
        <taxon>Halieaceae</taxon>
        <taxon>Parahalioglobus</taxon>
    </lineage>
</organism>
<protein>
    <submittedName>
        <fullName evidence="1">Uncharacterized protein</fullName>
    </submittedName>
</protein>
<gene>
    <name evidence="1" type="ORF">GCM10007053_24120</name>
</gene>
<comment type="caution">
    <text evidence="1">The sequence shown here is derived from an EMBL/GenBank/DDBJ whole genome shotgun (WGS) entry which is preliminary data.</text>
</comment>
<dbReference type="Proteomes" id="UP000644693">
    <property type="component" value="Unassembled WGS sequence"/>
</dbReference>
<evidence type="ECO:0000313" key="1">
    <source>
        <dbReference type="EMBL" id="GHD36115.1"/>
    </source>
</evidence>
<accession>A0A919CM28</accession>
<dbReference type="AlphaFoldDB" id="A0A919CM28"/>
<dbReference type="Pfam" id="PF20090">
    <property type="entry name" value="DUF6482"/>
    <property type="match status" value="1"/>
</dbReference>
<sequence length="128" mass="14478">MFFKAYRQDVRTPPVRRTIYDMKIPIKKLAADGPVMKVVIDSVDLSLYIAFAVIDGQECLITDSKGGTIKTRNLLEMKKQLEGLSIAELTLRQRSAYDEMVGQPKWGCDNAMEVGISPELYPTPSWQH</sequence>
<reference evidence="1" key="1">
    <citation type="journal article" date="2014" name="Int. J. Syst. Evol. Microbiol.">
        <title>Complete genome sequence of Corynebacterium casei LMG S-19264T (=DSM 44701T), isolated from a smear-ripened cheese.</title>
        <authorList>
            <consortium name="US DOE Joint Genome Institute (JGI-PGF)"/>
            <person name="Walter F."/>
            <person name="Albersmeier A."/>
            <person name="Kalinowski J."/>
            <person name="Ruckert C."/>
        </authorList>
    </citation>
    <scope>NUCLEOTIDE SEQUENCE</scope>
    <source>
        <strain evidence="1">KCTC 23430</strain>
    </source>
</reference>
<dbReference type="EMBL" id="BMYM01000002">
    <property type="protein sequence ID" value="GHD36115.1"/>
    <property type="molecule type" value="Genomic_DNA"/>
</dbReference>
<dbReference type="InterPro" id="IPR045508">
    <property type="entry name" value="DUF6482"/>
</dbReference>
<keyword evidence="2" id="KW-1185">Reference proteome</keyword>
<proteinExistence type="predicted"/>
<name>A0A919CM28_9GAMM</name>
<evidence type="ECO:0000313" key="2">
    <source>
        <dbReference type="Proteomes" id="UP000644693"/>
    </source>
</evidence>
<reference evidence="1" key="2">
    <citation type="submission" date="2020-09" db="EMBL/GenBank/DDBJ databases">
        <authorList>
            <person name="Sun Q."/>
            <person name="Kim S."/>
        </authorList>
    </citation>
    <scope>NUCLEOTIDE SEQUENCE</scope>
    <source>
        <strain evidence="1">KCTC 23430</strain>
    </source>
</reference>